<protein>
    <submittedName>
        <fullName evidence="3">Predicted NAD/FAD-binding protein</fullName>
    </submittedName>
</protein>
<reference evidence="3 4" key="1">
    <citation type="submission" date="2016-12" db="EMBL/GenBank/DDBJ databases">
        <authorList>
            <person name="Song W.-J."/>
            <person name="Kurnit D.M."/>
        </authorList>
    </citation>
    <scope>NUCLEOTIDE SEQUENCE [LARGE SCALE GENOMIC DNA]</scope>
    <source>
        <strain evidence="3 4">DSM 18488</strain>
    </source>
</reference>
<feature type="transmembrane region" description="Helical" evidence="1">
    <location>
        <begin position="17"/>
        <end position="34"/>
    </location>
</feature>
<dbReference type="AlphaFoldDB" id="A0A1M7XXJ7"/>
<dbReference type="InterPro" id="IPR050464">
    <property type="entry name" value="Zeta_carotene_desat/Oxidored"/>
</dbReference>
<dbReference type="SUPFAM" id="SSF51905">
    <property type="entry name" value="FAD/NAD(P)-binding domain"/>
    <property type="match status" value="1"/>
</dbReference>
<dbReference type="Gene3D" id="3.50.50.60">
    <property type="entry name" value="FAD/NAD(P)-binding domain"/>
    <property type="match status" value="1"/>
</dbReference>
<sequence>MATHREKDGEKMRRQRIAIIGSGIAGLTCAYHLAPHHDLTVYEAEERIGGHTHTVSVDQGGETVRVDTGFIVCNDRTYPHFLTLMDRLGVTRRPTEMSFSVRNDGEGLEYSGGSVAGLFAQRRNLVSPSFWRLLSEIVRFNNRVRKEKENDASMTIGEFLAAGGYSQLFRDNYLLPMISAIWSMGLDSCLDFPLQFFARFFDNHGLLDLTNRPQWYTITGGSSSYLGPLSASFADRIRTSSPVERVVRRESTVEITARGETNSYDQVILACHGDQALKLIAEPTANENRVLGEFRCNDNDVILHTDTRLLPHRQSAWASWNYQVIEGAAERTALTYNMNILQGFDTRETYLVSLNQPIDERYVLRRFNYRHPVFSLGAIKAQKQWQEVSGADRIHFCGAYWQNGFHEDGVVSGMRVVEMLEGRL</sequence>
<feature type="domain" description="Amine oxidase" evidence="2">
    <location>
        <begin position="24"/>
        <end position="277"/>
    </location>
</feature>
<dbReference type="InterPro" id="IPR036188">
    <property type="entry name" value="FAD/NAD-bd_sf"/>
</dbReference>
<keyword evidence="1" id="KW-0472">Membrane</keyword>
<evidence type="ECO:0000259" key="2">
    <source>
        <dbReference type="Pfam" id="PF01593"/>
    </source>
</evidence>
<dbReference type="InterPro" id="IPR002937">
    <property type="entry name" value="Amino_oxidase"/>
</dbReference>
<dbReference type="Pfam" id="PF01593">
    <property type="entry name" value="Amino_oxidase"/>
    <property type="match status" value="1"/>
</dbReference>
<dbReference type="PANTHER" id="PTHR42923">
    <property type="entry name" value="PROTOPORPHYRINOGEN OXIDASE"/>
    <property type="match status" value="1"/>
</dbReference>
<name>A0A1M7XXJ7_9BACT</name>
<dbReference type="FunFam" id="1.10.405.20:FF:000001">
    <property type="entry name" value="Amine oxidase"/>
    <property type="match status" value="1"/>
</dbReference>
<evidence type="ECO:0000313" key="3">
    <source>
        <dbReference type="EMBL" id="SHO43681.1"/>
    </source>
</evidence>
<evidence type="ECO:0000313" key="4">
    <source>
        <dbReference type="Proteomes" id="UP000184603"/>
    </source>
</evidence>
<gene>
    <name evidence="3" type="ORF">SAMN02745220_00469</name>
</gene>
<keyword evidence="1" id="KW-1133">Transmembrane helix</keyword>
<keyword evidence="4" id="KW-1185">Reference proteome</keyword>
<accession>A0A1M7XXJ7</accession>
<dbReference type="GO" id="GO:0016491">
    <property type="term" value="F:oxidoreductase activity"/>
    <property type="evidence" value="ECO:0007669"/>
    <property type="project" value="InterPro"/>
</dbReference>
<keyword evidence="1" id="KW-0812">Transmembrane</keyword>
<dbReference type="EMBL" id="FRFE01000002">
    <property type="protein sequence ID" value="SHO43681.1"/>
    <property type="molecule type" value="Genomic_DNA"/>
</dbReference>
<evidence type="ECO:0000256" key="1">
    <source>
        <dbReference type="SAM" id="Phobius"/>
    </source>
</evidence>
<organism evidence="3 4">
    <name type="scientific">Desulfopila aestuarii DSM 18488</name>
    <dbReference type="NCBI Taxonomy" id="1121416"/>
    <lineage>
        <taxon>Bacteria</taxon>
        <taxon>Pseudomonadati</taxon>
        <taxon>Thermodesulfobacteriota</taxon>
        <taxon>Desulfobulbia</taxon>
        <taxon>Desulfobulbales</taxon>
        <taxon>Desulfocapsaceae</taxon>
        <taxon>Desulfopila</taxon>
    </lineage>
</organism>
<dbReference type="Proteomes" id="UP000184603">
    <property type="component" value="Unassembled WGS sequence"/>
</dbReference>
<proteinExistence type="predicted"/>
<dbReference type="PANTHER" id="PTHR42923:SF17">
    <property type="entry name" value="AMINE OXIDASE DOMAIN-CONTAINING PROTEIN"/>
    <property type="match status" value="1"/>
</dbReference>
<dbReference type="STRING" id="1121416.SAMN02745220_00469"/>